<evidence type="ECO:0000313" key="1">
    <source>
        <dbReference type="EMBL" id="KAJ8629759.1"/>
    </source>
</evidence>
<comment type="caution">
    <text evidence="1">The sequence shown here is derived from an EMBL/GenBank/DDBJ whole genome shotgun (WGS) entry which is preliminary data.</text>
</comment>
<name>A0ACC2L9P0_PERAE</name>
<proteinExistence type="predicted"/>
<keyword evidence="2" id="KW-1185">Reference proteome</keyword>
<gene>
    <name evidence="1" type="ORF">MRB53_023082</name>
</gene>
<dbReference type="Proteomes" id="UP001234297">
    <property type="component" value="Chromosome 7"/>
</dbReference>
<evidence type="ECO:0000313" key="2">
    <source>
        <dbReference type="Proteomes" id="UP001234297"/>
    </source>
</evidence>
<protein>
    <submittedName>
        <fullName evidence="1">Uncharacterized protein</fullName>
    </submittedName>
</protein>
<sequence length="299" mass="33753">MANWVDLPKDVLETISNFCIIPDQIRMQSPCKSWRSILKYGIPRELPWLMTLPNNNSSSSSSKEEEEEGEENPPPDADTDARLFYSLSKQNIHTIPLPEIRGKRCCGSFENGWLMMVDDKFNIFLFHPWSKRKFDLPHQSTLKDQNIELGISPFDETHYKHIVRSAMADDGNAVVVVLGNGDLAFCRVGDAAYTYIDSGIDALIEDVIYHKGQFYVLGQVGAVYLLHIEEGFPPRGEKLTYDLDSPVCCYSSLYGYLAPDILTDSMFVITREVNSINQGLPVHKTIHFDIYSLFGGGVT</sequence>
<dbReference type="EMBL" id="CM056815">
    <property type="protein sequence ID" value="KAJ8629759.1"/>
    <property type="molecule type" value="Genomic_DNA"/>
</dbReference>
<accession>A0ACC2L9P0</accession>
<organism evidence="1 2">
    <name type="scientific">Persea americana</name>
    <name type="common">Avocado</name>
    <dbReference type="NCBI Taxonomy" id="3435"/>
    <lineage>
        <taxon>Eukaryota</taxon>
        <taxon>Viridiplantae</taxon>
        <taxon>Streptophyta</taxon>
        <taxon>Embryophyta</taxon>
        <taxon>Tracheophyta</taxon>
        <taxon>Spermatophyta</taxon>
        <taxon>Magnoliopsida</taxon>
        <taxon>Magnoliidae</taxon>
        <taxon>Laurales</taxon>
        <taxon>Lauraceae</taxon>
        <taxon>Persea</taxon>
    </lineage>
</organism>
<reference evidence="1 2" key="1">
    <citation type="journal article" date="2022" name="Hortic Res">
        <title>A haplotype resolved chromosomal level avocado genome allows analysis of novel avocado genes.</title>
        <authorList>
            <person name="Nath O."/>
            <person name="Fletcher S.J."/>
            <person name="Hayward A."/>
            <person name="Shaw L.M."/>
            <person name="Masouleh A.K."/>
            <person name="Furtado A."/>
            <person name="Henry R.J."/>
            <person name="Mitter N."/>
        </authorList>
    </citation>
    <scope>NUCLEOTIDE SEQUENCE [LARGE SCALE GENOMIC DNA]</scope>
    <source>
        <strain evidence="2">cv. Hass</strain>
    </source>
</reference>